<evidence type="ECO:0000313" key="9">
    <source>
        <dbReference type="EMBL" id="BDU69212.1"/>
    </source>
</evidence>
<proteinExistence type="predicted"/>
<evidence type="ECO:0000256" key="7">
    <source>
        <dbReference type="ARBA" id="ARBA00023136"/>
    </source>
</evidence>
<dbReference type="Gene3D" id="1.20.1300.10">
    <property type="entry name" value="Fumarate reductase/succinate dehydrogenase, transmembrane subunit"/>
    <property type="match status" value="1"/>
</dbReference>
<name>A0ABN6UWP7_9BACT</name>
<evidence type="ECO:0000256" key="4">
    <source>
        <dbReference type="ARBA" id="ARBA00022723"/>
    </source>
</evidence>
<evidence type="ECO:0000256" key="8">
    <source>
        <dbReference type="SAM" id="Phobius"/>
    </source>
</evidence>
<dbReference type="RefSeq" id="WP_286355841.1">
    <property type="nucleotide sequence ID" value="NZ_AP027079.1"/>
</dbReference>
<keyword evidence="4" id="KW-0479">Metal-binding</keyword>
<keyword evidence="2" id="KW-0349">Heme</keyword>
<feature type="transmembrane region" description="Helical" evidence="8">
    <location>
        <begin position="126"/>
        <end position="145"/>
    </location>
</feature>
<reference evidence="10" key="1">
    <citation type="journal article" date="2023" name="Int. J. Syst. Evol. Microbiol.">
        <title>Mesoterricola silvestris gen. nov., sp. nov., Mesoterricola sediminis sp. nov., Geothrix oryzae sp. nov., Geothrix edaphica sp. nov., Geothrix rubra sp. nov., and Geothrix limicola sp. nov., six novel members of Acidobacteriota isolated from soils.</title>
        <authorList>
            <person name="Itoh H."/>
            <person name="Sugisawa Y."/>
            <person name="Mise K."/>
            <person name="Xu Z."/>
            <person name="Kuniyasu M."/>
            <person name="Ushijima N."/>
            <person name="Kawano K."/>
            <person name="Kobayashi E."/>
            <person name="Shiratori Y."/>
            <person name="Masuda Y."/>
            <person name="Senoo K."/>
        </authorList>
    </citation>
    <scope>NUCLEOTIDE SEQUENCE [LARGE SCALE GENOMIC DNA]</scope>
    <source>
        <strain evidence="10">Red222</strain>
    </source>
</reference>
<evidence type="ECO:0000256" key="3">
    <source>
        <dbReference type="ARBA" id="ARBA00022692"/>
    </source>
</evidence>
<dbReference type="InterPro" id="IPR000701">
    <property type="entry name" value="SuccDH_FuR_B_TM-su"/>
</dbReference>
<gene>
    <name evidence="9" type="primary">sdhC</name>
    <name evidence="9" type="ORF">GETHOR_13130</name>
</gene>
<evidence type="ECO:0000256" key="5">
    <source>
        <dbReference type="ARBA" id="ARBA00022989"/>
    </source>
</evidence>
<keyword evidence="5 8" id="KW-1133">Transmembrane helix</keyword>
<evidence type="ECO:0000256" key="1">
    <source>
        <dbReference type="ARBA" id="ARBA00004370"/>
    </source>
</evidence>
<keyword evidence="10" id="KW-1185">Reference proteome</keyword>
<organism evidence="9 10">
    <name type="scientific">Geothrix oryzae</name>
    <dbReference type="NCBI Taxonomy" id="2927975"/>
    <lineage>
        <taxon>Bacteria</taxon>
        <taxon>Pseudomonadati</taxon>
        <taxon>Acidobacteriota</taxon>
        <taxon>Holophagae</taxon>
        <taxon>Holophagales</taxon>
        <taxon>Holophagaceae</taxon>
        <taxon>Geothrix</taxon>
    </lineage>
</organism>
<feature type="transmembrane region" description="Helical" evidence="8">
    <location>
        <begin position="165"/>
        <end position="185"/>
    </location>
</feature>
<protein>
    <submittedName>
        <fullName evidence="9">Succinate dehydrogenase</fullName>
    </submittedName>
</protein>
<feature type="transmembrane region" description="Helical" evidence="8">
    <location>
        <begin position="206"/>
        <end position="230"/>
    </location>
</feature>
<evidence type="ECO:0000256" key="2">
    <source>
        <dbReference type="ARBA" id="ARBA00022617"/>
    </source>
</evidence>
<evidence type="ECO:0000313" key="10">
    <source>
        <dbReference type="Proteomes" id="UP001242010"/>
    </source>
</evidence>
<accession>A0ABN6UWP7</accession>
<dbReference type="Pfam" id="PF01127">
    <property type="entry name" value="Sdh_cyt"/>
    <property type="match status" value="1"/>
</dbReference>
<feature type="transmembrane region" description="Helical" evidence="8">
    <location>
        <begin position="66"/>
        <end position="92"/>
    </location>
</feature>
<dbReference type="InterPro" id="IPR034804">
    <property type="entry name" value="SQR/QFR_C/D"/>
</dbReference>
<dbReference type="CDD" id="cd03498">
    <property type="entry name" value="SQR_TypeB_2_TM"/>
    <property type="match status" value="1"/>
</dbReference>
<dbReference type="EMBL" id="AP027079">
    <property type="protein sequence ID" value="BDU69212.1"/>
    <property type="molecule type" value="Genomic_DNA"/>
</dbReference>
<feature type="transmembrane region" description="Helical" evidence="8">
    <location>
        <begin position="27"/>
        <end position="46"/>
    </location>
</feature>
<dbReference type="NCBIfam" id="TIGR02046">
    <property type="entry name" value="sdhC_b558_fam"/>
    <property type="match status" value="1"/>
</dbReference>
<sequence length="231" mass="25271">MSVAEQSIAGAEARGRGFMASSVGRKVLMAVTGVLLFGFVTVHMLGNLTSYMGATAMNHYAEFLHTMIHGMGIWVFRAVLLSAVGLHIWAAVTLTLDNRAARPLGYRNQHTQASTWASRTMRWSGFILAAFIVYHLLHLTTGTVHPNFDHANPYANFVNGFKVPAAAGFYIVAQLCLGLHMWHGVWSFTQSLGLAHPRYDGLRRNFATGLTVLVVGVNISYPIAVLTGFIH</sequence>
<dbReference type="SUPFAM" id="SSF81343">
    <property type="entry name" value="Fumarate reductase respiratory complex transmembrane subunits"/>
    <property type="match status" value="1"/>
</dbReference>
<dbReference type="Proteomes" id="UP001242010">
    <property type="component" value="Chromosome"/>
</dbReference>
<keyword evidence="6" id="KW-0408">Iron</keyword>
<comment type="subcellular location">
    <subcellularLocation>
        <location evidence="1">Membrane</location>
    </subcellularLocation>
</comment>
<dbReference type="InterPro" id="IPR011138">
    <property type="entry name" value="Cytochrome_b-558"/>
</dbReference>
<keyword evidence="7 8" id="KW-0472">Membrane</keyword>
<evidence type="ECO:0000256" key="6">
    <source>
        <dbReference type="ARBA" id="ARBA00023004"/>
    </source>
</evidence>
<keyword evidence="3 8" id="KW-0812">Transmembrane</keyword>